<dbReference type="Gene3D" id="3.40.50.1820">
    <property type="entry name" value="alpha/beta hydrolase"/>
    <property type="match status" value="1"/>
</dbReference>
<dbReference type="Pfam" id="PF00561">
    <property type="entry name" value="Abhydrolase_1"/>
    <property type="match status" value="1"/>
</dbReference>
<dbReference type="GO" id="GO:0016787">
    <property type="term" value="F:hydrolase activity"/>
    <property type="evidence" value="ECO:0007669"/>
    <property type="project" value="UniProtKB-KW"/>
</dbReference>
<dbReference type="PRINTS" id="PR00412">
    <property type="entry name" value="EPOXHYDRLASE"/>
</dbReference>
<accession>A0A9W6NMI0</accession>
<dbReference type="InterPro" id="IPR000073">
    <property type="entry name" value="AB_hydrolase_1"/>
</dbReference>
<dbReference type="PANTHER" id="PTHR43329">
    <property type="entry name" value="EPOXIDE HYDROLASE"/>
    <property type="match status" value="1"/>
</dbReference>
<comment type="caution">
    <text evidence="3">The sequence shown here is derived from an EMBL/GenBank/DDBJ whole genome shotgun (WGS) entry which is preliminary data.</text>
</comment>
<keyword evidence="4" id="KW-1185">Reference proteome</keyword>
<reference evidence="3" key="2">
    <citation type="submission" date="2023-01" db="EMBL/GenBank/DDBJ databases">
        <authorList>
            <person name="Sun Q."/>
            <person name="Evtushenko L."/>
        </authorList>
    </citation>
    <scope>NUCLEOTIDE SEQUENCE</scope>
    <source>
        <strain evidence="3">VKM Ac-1321</strain>
    </source>
</reference>
<protein>
    <submittedName>
        <fullName evidence="3">Hydrolase</fullName>
    </submittedName>
</protein>
<dbReference type="PRINTS" id="PR00111">
    <property type="entry name" value="ABHYDROLASE"/>
</dbReference>
<dbReference type="SUPFAM" id="SSF53474">
    <property type="entry name" value="alpha/beta-Hydrolases"/>
    <property type="match status" value="1"/>
</dbReference>
<feature type="domain" description="AB hydrolase-1" evidence="2">
    <location>
        <begin position="44"/>
        <end position="160"/>
    </location>
</feature>
<evidence type="ECO:0000313" key="4">
    <source>
        <dbReference type="Proteomes" id="UP001143480"/>
    </source>
</evidence>
<evidence type="ECO:0000256" key="1">
    <source>
        <dbReference type="ARBA" id="ARBA00022801"/>
    </source>
</evidence>
<dbReference type="Proteomes" id="UP001143480">
    <property type="component" value="Unassembled WGS sequence"/>
</dbReference>
<dbReference type="InterPro" id="IPR000639">
    <property type="entry name" value="Epox_hydrolase-like"/>
</dbReference>
<name>A0A9W6NMI0_9ACTN</name>
<gene>
    <name evidence="3" type="ORF">GCM10017581_039150</name>
</gene>
<proteinExistence type="predicted"/>
<evidence type="ECO:0000313" key="3">
    <source>
        <dbReference type="EMBL" id="GLL02173.1"/>
    </source>
</evidence>
<keyword evidence="1 3" id="KW-0378">Hydrolase</keyword>
<organism evidence="3 4">
    <name type="scientific">Dactylosporangium matsuzakiense</name>
    <dbReference type="NCBI Taxonomy" id="53360"/>
    <lineage>
        <taxon>Bacteria</taxon>
        <taxon>Bacillati</taxon>
        <taxon>Actinomycetota</taxon>
        <taxon>Actinomycetes</taxon>
        <taxon>Micromonosporales</taxon>
        <taxon>Micromonosporaceae</taxon>
        <taxon>Dactylosporangium</taxon>
    </lineage>
</organism>
<sequence length="294" mass="31273">MSGHATVSNMKQVTDGNRDWGGMEFRRIETNGTELHVALDGAGPPVLFLHGWPHTWQVWRPVLPLLTGARRIVAPDLRGLGDSARAADGFDAGTGATDMLGLLDALDIDRADVVALDAGVPAAFVLGALHPERVRRLVLLEATLPGLPGGFATPPWWFGFHSAPGLAETVLEGHEAEYLDWFLTAGTYERRGVRAAIRDAFVRAYTGRDALRCGFGYYRAAPQNAASVLAAGRLTVPTVAVGGDTVGDLLHRQLRPVTDDLTGELVARSGHLVPLDRPDAVAELILTGPQGASG</sequence>
<dbReference type="AlphaFoldDB" id="A0A9W6NMI0"/>
<dbReference type="EMBL" id="BSFP01000021">
    <property type="protein sequence ID" value="GLL02173.1"/>
    <property type="molecule type" value="Genomic_DNA"/>
</dbReference>
<dbReference type="InterPro" id="IPR029058">
    <property type="entry name" value="AB_hydrolase_fold"/>
</dbReference>
<reference evidence="3" key="1">
    <citation type="journal article" date="2014" name="Int. J. Syst. Evol. Microbiol.">
        <title>Complete genome sequence of Corynebacterium casei LMG S-19264T (=DSM 44701T), isolated from a smear-ripened cheese.</title>
        <authorList>
            <consortium name="US DOE Joint Genome Institute (JGI-PGF)"/>
            <person name="Walter F."/>
            <person name="Albersmeier A."/>
            <person name="Kalinowski J."/>
            <person name="Ruckert C."/>
        </authorList>
    </citation>
    <scope>NUCLEOTIDE SEQUENCE</scope>
    <source>
        <strain evidence="3">VKM Ac-1321</strain>
    </source>
</reference>
<evidence type="ECO:0000259" key="2">
    <source>
        <dbReference type="Pfam" id="PF00561"/>
    </source>
</evidence>